<dbReference type="InterPro" id="IPR012340">
    <property type="entry name" value="NA-bd_OB-fold"/>
</dbReference>
<accession>A0A835ZGC1</accession>
<dbReference type="EMBL" id="JAFCMP010000069">
    <property type="protein sequence ID" value="KAG5188433.1"/>
    <property type="molecule type" value="Genomic_DNA"/>
</dbReference>
<feature type="region of interest" description="Disordered" evidence="1">
    <location>
        <begin position="49"/>
        <end position="76"/>
    </location>
</feature>
<dbReference type="SMART" id="SM00316">
    <property type="entry name" value="S1"/>
    <property type="match status" value="2"/>
</dbReference>
<dbReference type="OrthoDB" id="48171at2759"/>
<dbReference type="GO" id="GO:0003729">
    <property type="term" value="F:mRNA binding"/>
    <property type="evidence" value="ECO:0007669"/>
    <property type="project" value="TreeGrafter"/>
</dbReference>
<gene>
    <name evidence="3" type="ORF">JKP88DRAFT_353389</name>
</gene>
<protein>
    <recommendedName>
        <fullName evidence="2">S1 motif domain-containing protein</fullName>
    </recommendedName>
</protein>
<feature type="compositionally biased region" description="Low complexity" evidence="1">
    <location>
        <begin position="1"/>
        <end position="10"/>
    </location>
</feature>
<evidence type="ECO:0000259" key="2">
    <source>
        <dbReference type="PROSITE" id="PS50126"/>
    </source>
</evidence>
<keyword evidence="4" id="KW-1185">Reference proteome</keyword>
<organism evidence="3 4">
    <name type="scientific">Tribonema minus</name>
    <dbReference type="NCBI Taxonomy" id="303371"/>
    <lineage>
        <taxon>Eukaryota</taxon>
        <taxon>Sar</taxon>
        <taxon>Stramenopiles</taxon>
        <taxon>Ochrophyta</taxon>
        <taxon>PX clade</taxon>
        <taxon>Xanthophyceae</taxon>
        <taxon>Tribonematales</taxon>
        <taxon>Tribonemataceae</taxon>
        <taxon>Tribonema</taxon>
    </lineage>
</organism>
<feature type="region of interest" description="Disordered" evidence="1">
    <location>
        <begin position="418"/>
        <end position="465"/>
    </location>
</feature>
<dbReference type="PROSITE" id="PS50126">
    <property type="entry name" value="S1"/>
    <property type="match status" value="1"/>
</dbReference>
<proteinExistence type="predicted"/>
<feature type="region of interest" description="Disordered" evidence="1">
    <location>
        <begin position="1"/>
        <end position="31"/>
    </location>
</feature>
<dbReference type="PANTHER" id="PTHR10724">
    <property type="entry name" value="30S RIBOSOMAL PROTEIN S1"/>
    <property type="match status" value="1"/>
</dbReference>
<dbReference type="PANTHER" id="PTHR10724:SF10">
    <property type="entry name" value="S1 RNA-BINDING DOMAIN-CONTAINING PROTEIN 1"/>
    <property type="match status" value="1"/>
</dbReference>
<dbReference type="SUPFAM" id="SSF50249">
    <property type="entry name" value="Nucleic acid-binding proteins"/>
    <property type="match status" value="1"/>
</dbReference>
<reference evidence="3" key="1">
    <citation type="submission" date="2021-02" db="EMBL/GenBank/DDBJ databases">
        <title>First Annotated Genome of the Yellow-green Alga Tribonema minus.</title>
        <authorList>
            <person name="Mahan K.M."/>
        </authorList>
    </citation>
    <scope>NUCLEOTIDE SEQUENCE</scope>
    <source>
        <strain evidence="3">UTEX B ZZ1240</strain>
    </source>
</reference>
<dbReference type="Proteomes" id="UP000664859">
    <property type="component" value="Unassembled WGS sequence"/>
</dbReference>
<sequence>MQQQAAMTAMEAELPQGDGARTGHGSKASAQLAAGTLAGGMAGYSQSSLVSLAEEQRPQPSTEPAAGGDNGNVQARAVDGGAGAKEALTVHDAGGCSDRTGDDCSIHSLAVDADGDTESGALLVDSGGEHEADNDAGDACNDCNDCLGSINTTYNCGNSGEHGPLIMLHTLETGQKLSGTVVGMLPHAAFVSCGVGREIAAEDAEQSQAPGAKVKVVNGYLRQADLVEGVALETQLVKQAGTQRVIRVGQEVEAYVKKAWPSEGRFCLTLDPCVTPESVAARAREAQKARQRYKQSRAAPGDLEPGKERQGTVTRVYPYGLMLEIGAKRPALLHVSKIAEATGTKLKLGDDNDFAAVGDKFVVTIISNTDGRIELGYVRKVEPALQVNAGAAASRAQEMHAAAATASAVVGTVASNGAAASTTDDEYPQDADEDDDEYQDEVDEDDEGDGEFDPDEIDYSLFDDY</sequence>
<dbReference type="GO" id="GO:0006412">
    <property type="term" value="P:translation"/>
    <property type="evidence" value="ECO:0007669"/>
    <property type="project" value="TreeGrafter"/>
</dbReference>
<feature type="compositionally biased region" description="Acidic residues" evidence="1">
    <location>
        <begin position="423"/>
        <end position="465"/>
    </location>
</feature>
<dbReference type="InterPro" id="IPR003029">
    <property type="entry name" value="S1_domain"/>
</dbReference>
<evidence type="ECO:0000256" key="1">
    <source>
        <dbReference type="SAM" id="MobiDB-lite"/>
    </source>
</evidence>
<dbReference type="GO" id="GO:0003735">
    <property type="term" value="F:structural constituent of ribosome"/>
    <property type="evidence" value="ECO:0007669"/>
    <property type="project" value="TreeGrafter"/>
</dbReference>
<dbReference type="InterPro" id="IPR050437">
    <property type="entry name" value="Ribos_protein_bS1-like"/>
</dbReference>
<dbReference type="AlphaFoldDB" id="A0A835ZGC1"/>
<comment type="caution">
    <text evidence="3">The sequence shown here is derived from an EMBL/GenBank/DDBJ whole genome shotgun (WGS) entry which is preliminary data.</text>
</comment>
<evidence type="ECO:0000313" key="4">
    <source>
        <dbReference type="Proteomes" id="UP000664859"/>
    </source>
</evidence>
<name>A0A835ZGC1_9STRA</name>
<dbReference type="Gene3D" id="2.40.50.140">
    <property type="entry name" value="Nucleic acid-binding proteins"/>
    <property type="match status" value="2"/>
</dbReference>
<evidence type="ECO:0000313" key="3">
    <source>
        <dbReference type="EMBL" id="KAG5188433.1"/>
    </source>
</evidence>
<feature type="domain" description="S1 motif" evidence="2">
    <location>
        <begin position="306"/>
        <end position="378"/>
    </location>
</feature>